<dbReference type="Pfam" id="PF13895">
    <property type="entry name" value="Ig_2"/>
    <property type="match status" value="1"/>
</dbReference>
<dbReference type="InterPro" id="IPR051275">
    <property type="entry name" value="Cell_adhesion_signaling"/>
</dbReference>
<keyword evidence="2 9" id="KW-0812">Transmembrane</keyword>
<dbReference type="InterPro" id="IPR013783">
    <property type="entry name" value="Ig-like_fold"/>
</dbReference>
<feature type="domain" description="Ig-like" evidence="11">
    <location>
        <begin position="149"/>
        <end position="250"/>
    </location>
</feature>
<dbReference type="GO" id="GO:0005886">
    <property type="term" value="C:plasma membrane"/>
    <property type="evidence" value="ECO:0007669"/>
    <property type="project" value="TreeGrafter"/>
</dbReference>
<feature type="region of interest" description="Disordered" evidence="8">
    <location>
        <begin position="587"/>
        <end position="619"/>
    </location>
</feature>
<comment type="subcellular location">
    <subcellularLocation>
        <location evidence="1">Membrane</location>
        <topology evidence="1">Single-pass type I membrane protein</topology>
    </subcellularLocation>
</comment>
<evidence type="ECO:0000313" key="12">
    <source>
        <dbReference type="Proteomes" id="UP001318040"/>
    </source>
</evidence>
<feature type="transmembrane region" description="Helical" evidence="9">
    <location>
        <begin position="556"/>
        <end position="580"/>
    </location>
</feature>
<evidence type="ECO:0000256" key="8">
    <source>
        <dbReference type="SAM" id="MobiDB-lite"/>
    </source>
</evidence>
<feature type="domain" description="Ig-like" evidence="11">
    <location>
        <begin position="21"/>
        <end position="144"/>
    </location>
</feature>
<evidence type="ECO:0000256" key="5">
    <source>
        <dbReference type="ARBA" id="ARBA00023157"/>
    </source>
</evidence>
<dbReference type="InterPro" id="IPR003597">
    <property type="entry name" value="Ig_C1-set"/>
</dbReference>
<dbReference type="GO" id="GO:0098609">
    <property type="term" value="P:cell-cell adhesion"/>
    <property type="evidence" value="ECO:0007669"/>
    <property type="project" value="TreeGrafter"/>
</dbReference>
<dbReference type="AlphaFoldDB" id="A0AAJ7XIM8"/>
<keyword evidence="6" id="KW-0325">Glycoprotein</keyword>
<accession>A0AAJ7XIM8</accession>
<keyword evidence="4 9" id="KW-0472">Membrane</keyword>
<dbReference type="Gene3D" id="2.60.40.10">
    <property type="entry name" value="Immunoglobulins"/>
    <property type="match status" value="5"/>
</dbReference>
<dbReference type="GO" id="GO:0005911">
    <property type="term" value="C:cell-cell junction"/>
    <property type="evidence" value="ECO:0007669"/>
    <property type="project" value="TreeGrafter"/>
</dbReference>
<dbReference type="KEGG" id="pmrn:116957480"/>
<keyword evidence="3 9" id="KW-1133">Transmembrane helix</keyword>
<feature type="domain" description="Ig-like" evidence="11">
    <location>
        <begin position="263"/>
        <end position="357"/>
    </location>
</feature>
<gene>
    <name evidence="13" type="primary">LOC116957480</name>
</gene>
<sequence length="619" mass="67078">MGFCILCKVILSALLCLCFCPGGTQSALRVIVPSPVTVELGSDIIIPCSYEVTDGSSATSSSSPVTLQWLYEEKGMDGRTSPQRILYKHGSTIYHDNNAQYKGRVDVSADLTLTVRQARLEDARTFTCEVVSPHGTNEAHTTVNVFGKPTLPKITANSLPIPANTLEQIATCTSSNAFPEPVIVWYKDGEKMDKSAAETELAVQPDGLFSVTSKLRSRPSRADRDSLYHCEVLHWAPGEGPGMPPQQKLLKSAAVNVTVHYPPQRVTLIVEPATVKEGDSVVMECSTDGNPQPSSFEFYRVFEKEERRERLATGVRGARLTVPAVRRSDSGVYACTPTVTTPGQPGPGLTADRKALSVHFMGEVAPSSRAPVVVPRGGTLAVWCTAEASTTLVCSWVKNDQVLLKGFKLRKQNVGYTDMGVYTCVCTLEEVPDLSRNSSVQVLVEGPPALHGQPSTCVDVNESLELACTMQGFPRPHVMWSITGSQSEEWEEQNALLISRLAVSGLESAQQEVTCNASNRLGTDGRRFTLSRSCQYPNLPSNNLPLAECSSWLQNALVLALAVGGALLLALVVVVVVLVVKLKRRRGRASPDKTPRTSNNEKPEQEPLKKGSLVDTTKV</sequence>
<protein>
    <submittedName>
        <fullName evidence="13">CD166 antigen-like isoform X1</fullName>
    </submittedName>
</protein>
<reference evidence="13" key="1">
    <citation type="submission" date="2025-08" db="UniProtKB">
        <authorList>
            <consortium name="RefSeq"/>
        </authorList>
    </citation>
    <scope>IDENTIFICATION</scope>
    <source>
        <tissue evidence="13">Sperm</tissue>
    </source>
</reference>
<dbReference type="Pfam" id="PF08205">
    <property type="entry name" value="C2-set_2"/>
    <property type="match status" value="1"/>
</dbReference>
<dbReference type="GO" id="GO:0050839">
    <property type="term" value="F:cell adhesion molecule binding"/>
    <property type="evidence" value="ECO:0007669"/>
    <property type="project" value="TreeGrafter"/>
</dbReference>
<name>A0AAJ7XIM8_PETMA</name>
<feature type="compositionally biased region" description="Basic and acidic residues" evidence="8">
    <location>
        <begin position="589"/>
        <end position="609"/>
    </location>
</feature>
<dbReference type="CDD" id="cd00098">
    <property type="entry name" value="IgC1"/>
    <property type="match status" value="1"/>
</dbReference>
<keyword evidence="5" id="KW-1015">Disulfide bond</keyword>
<dbReference type="SMART" id="SM00408">
    <property type="entry name" value="IGc2"/>
    <property type="match status" value="4"/>
</dbReference>
<dbReference type="InterPro" id="IPR013162">
    <property type="entry name" value="CD80_C2-set"/>
</dbReference>
<evidence type="ECO:0000256" key="2">
    <source>
        <dbReference type="ARBA" id="ARBA00022692"/>
    </source>
</evidence>
<dbReference type="PANTHER" id="PTHR11640">
    <property type="entry name" value="NEPHRIN"/>
    <property type="match status" value="1"/>
</dbReference>
<feature type="signal peptide" evidence="10">
    <location>
        <begin position="1"/>
        <end position="26"/>
    </location>
</feature>
<dbReference type="PANTHER" id="PTHR11640:SF162">
    <property type="entry name" value="BASAL CELL ADHESION MOLECULE ISOFORM X1-RELATED"/>
    <property type="match status" value="1"/>
</dbReference>
<dbReference type="SUPFAM" id="SSF48726">
    <property type="entry name" value="Immunoglobulin"/>
    <property type="match status" value="4"/>
</dbReference>
<evidence type="ECO:0000313" key="13">
    <source>
        <dbReference type="RefSeq" id="XP_032835552.1"/>
    </source>
</evidence>
<proteinExistence type="predicted"/>
<dbReference type="RefSeq" id="XP_032835552.1">
    <property type="nucleotide sequence ID" value="XM_032979661.1"/>
</dbReference>
<dbReference type="InterPro" id="IPR003598">
    <property type="entry name" value="Ig_sub2"/>
</dbReference>
<dbReference type="SMART" id="SM00409">
    <property type="entry name" value="IG"/>
    <property type="match status" value="4"/>
</dbReference>
<evidence type="ECO:0000256" key="3">
    <source>
        <dbReference type="ARBA" id="ARBA00022989"/>
    </source>
</evidence>
<feature type="chain" id="PRO_5042618152" evidence="10">
    <location>
        <begin position="27"/>
        <end position="619"/>
    </location>
</feature>
<dbReference type="Proteomes" id="UP001318040">
    <property type="component" value="Chromosome 3"/>
</dbReference>
<dbReference type="GeneID" id="116957480"/>
<dbReference type="InterPro" id="IPR003599">
    <property type="entry name" value="Ig_sub"/>
</dbReference>
<evidence type="ECO:0000256" key="6">
    <source>
        <dbReference type="ARBA" id="ARBA00023180"/>
    </source>
</evidence>
<keyword evidence="10" id="KW-0732">Signal</keyword>
<dbReference type="InterPro" id="IPR007110">
    <property type="entry name" value="Ig-like_dom"/>
</dbReference>
<feature type="domain" description="Ig-like" evidence="11">
    <location>
        <begin position="447"/>
        <end position="531"/>
    </location>
</feature>
<evidence type="ECO:0000256" key="1">
    <source>
        <dbReference type="ARBA" id="ARBA00004479"/>
    </source>
</evidence>
<organism evidence="12 13">
    <name type="scientific">Petromyzon marinus</name>
    <name type="common">Sea lamprey</name>
    <dbReference type="NCBI Taxonomy" id="7757"/>
    <lineage>
        <taxon>Eukaryota</taxon>
        <taxon>Metazoa</taxon>
        <taxon>Chordata</taxon>
        <taxon>Craniata</taxon>
        <taxon>Vertebrata</taxon>
        <taxon>Cyclostomata</taxon>
        <taxon>Hyperoartia</taxon>
        <taxon>Petromyzontiformes</taxon>
        <taxon>Petromyzontidae</taxon>
        <taxon>Petromyzon</taxon>
    </lineage>
</organism>
<dbReference type="Pfam" id="PF13927">
    <property type="entry name" value="Ig_3"/>
    <property type="match status" value="1"/>
</dbReference>
<dbReference type="Pfam" id="PF07686">
    <property type="entry name" value="V-set"/>
    <property type="match status" value="1"/>
</dbReference>
<evidence type="ECO:0000256" key="10">
    <source>
        <dbReference type="SAM" id="SignalP"/>
    </source>
</evidence>
<dbReference type="SMART" id="SM00407">
    <property type="entry name" value="IGc1"/>
    <property type="match status" value="1"/>
</dbReference>
<dbReference type="PROSITE" id="PS50835">
    <property type="entry name" value="IG_LIKE"/>
    <property type="match status" value="5"/>
</dbReference>
<feature type="domain" description="Ig-like" evidence="11">
    <location>
        <begin position="366"/>
        <end position="441"/>
    </location>
</feature>
<evidence type="ECO:0000256" key="9">
    <source>
        <dbReference type="SAM" id="Phobius"/>
    </source>
</evidence>
<evidence type="ECO:0000259" key="11">
    <source>
        <dbReference type="PROSITE" id="PS50835"/>
    </source>
</evidence>
<keyword evidence="12" id="KW-1185">Reference proteome</keyword>
<dbReference type="InterPro" id="IPR013106">
    <property type="entry name" value="Ig_V-set"/>
</dbReference>
<evidence type="ECO:0000256" key="7">
    <source>
        <dbReference type="ARBA" id="ARBA00023319"/>
    </source>
</evidence>
<evidence type="ECO:0000256" key="4">
    <source>
        <dbReference type="ARBA" id="ARBA00023136"/>
    </source>
</evidence>
<dbReference type="InterPro" id="IPR036179">
    <property type="entry name" value="Ig-like_dom_sf"/>
</dbReference>
<keyword evidence="7" id="KW-0393">Immunoglobulin domain</keyword>